<evidence type="ECO:0000313" key="2">
    <source>
        <dbReference type="Proteomes" id="UP001595851"/>
    </source>
</evidence>
<organism evidence="1 2">
    <name type="scientific">Nonomuraea purpurea</name>
    <dbReference type="NCBI Taxonomy" id="1849276"/>
    <lineage>
        <taxon>Bacteria</taxon>
        <taxon>Bacillati</taxon>
        <taxon>Actinomycetota</taxon>
        <taxon>Actinomycetes</taxon>
        <taxon>Streptosporangiales</taxon>
        <taxon>Streptosporangiaceae</taxon>
        <taxon>Nonomuraea</taxon>
    </lineage>
</organism>
<dbReference type="Proteomes" id="UP001595851">
    <property type="component" value="Unassembled WGS sequence"/>
</dbReference>
<comment type="caution">
    <text evidence="1">The sequence shown here is derived from an EMBL/GenBank/DDBJ whole genome shotgun (WGS) entry which is preliminary data.</text>
</comment>
<sequence>MRAEKPPPLHRLLAAKLRQAAQRTPTTVLPAGFPDRAGWTARLICRHETQNPPASDRPPPLAPYFVPRDALVERLCGTLTSGQRFSQAVLFG</sequence>
<reference evidence="2" key="1">
    <citation type="journal article" date="2019" name="Int. J. Syst. Evol. Microbiol.">
        <title>The Global Catalogue of Microorganisms (GCM) 10K type strain sequencing project: providing services to taxonomists for standard genome sequencing and annotation.</title>
        <authorList>
            <consortium name="The Broad Institute Genomics Platform"/>
            <consortium name="The Broad Institute Genome Sequencing Center for Infectious Disease"/>
            <person name="Wu L."/>
            <person name="Ma J."/>
        </authorList>
    </citation>
    <scope>NUCLEOTIDE SEQUENCE [LARGE SCALE GENOMIC DNA]</scope>
    <source>
        <strain evidence="2">TBRC 1276</strain>
    </source>
</reference>
<dbReference type="EMBL" id="JBHSBI010000013">
    <property type="protein sequence ID" value="MFC4010709.1"/>
    <property type="molecule type" value="Genomic_DNA"/>
</dbReference>
<proteinExistence type="predicted"/>
<name>A0ABV8GF10_9ACTN</name>
<accession>A0ABV8GF10</accession>
<evidence type="ECO:0000313" key="1">
    <source>
        <dbReference type="EMBL" id="MFC4010709.1"/>
    </source>
</evidence>
<keyword evidence="2" id="KW-1185">Reference proteome</keyword>
<protein>
    <submittedName>
        <fullName evidence="1">Uncharacterized protein</fullName>
    </submittedName>
</protein>
<gene>
    <name evidence="1" type="ORF">ACFOY2_26010</name>
</gene>
<dbReference type="RefSeq" id="WP_379530703.1">
    <property type="nucleotide sequence ID" value="NZ_JBHSBI010000013.1"/>
</dbReference>